<dbReference type="EMBL" id="CP038634">
    <property type="protein sequence ID" value="QBY50699.1"/>
    <property type="molecule type" value="Genomic_DNA"/>
</dbReference>
<protein>
    <recommendedName>
        <fullName evidence="1">Protein SlyX homolog</fullName>
    </recommendedName>
</protein>
<dbReference type="Gene3D" id="1.20.5.300">
    <property type="match status" value="1"/>
</dbReference>
<dbReference type="Pfam" id="PF04102">
    <property type="entry name" value="SlyX"/>
    <property type="match status" value="1"/>
</dbReference>
<gene>
    <name evidence="1" type="primary">slyX</name>
    <name evidence="3" type="ORF">E0W60_05835</name>
</gene>
<accession>A0A4P7L9Y2</accession>
<dbReference type="KEGG" id="cox:E0W60_05835"/>
<dbReference type="NCBIfam" id="NF003316">
    <property type="entry name" value="PRK04325.1"/>
    <property type="match status" value="1"/>
</dbReference>
<evidence type="ECO:0000313" key="4">
    <source>
        <dbReference type="Proteomes" id="UP000295294"/>
    </source>
</evidence>
<feature type="coiled-coil region" evidence="2">
    <location>
        <begin position="5"/>
        <end position="46"/>
    </location>
</feature>
<proteinExistence type="inferred from homology"/>
<dbReference type="PANTHER" id="PTHR36508">
    <property type="entry name" value="PROTEIN SLYX"/>
    <property type="match status" value="1"/>
</dbReference>
<dbReference type="Proteomes" id="UP000295294">
    <property type="component" value="Chromosome 1"/>
</dbReference>
<sequence>MDERITELEIKLAFQEDLLETLNTTVARQQQQIDLLQEQFRALYQQLRSATSTAAESDPLQEIPPHY</sequence>
<dbReference type="AlphaFoldDB" id="A0A4P7L9Y2"/>
<dbReference type="PANTHER" id="PTHR36508:SF1">
    <property type="entry name" value="PROTEIN SLYX"/>
    <property type="match status" value="1"/>
</dbReference>
<evidence type="ECO:0000313" key="3">
    <source>
        <dbReference type="EMBL" id="QBY50699.1"/>
    </source>
</evidence>
<name>A0A4P7L9Y2_9BURK</name>
<evidence type="ECO:0000256" key="1">
    <source>
        <dbReference type="HAMAP-Rule" id="MF_00715"/>
    </source>
</evidence>
<organism evidence="3 4">
    <name type="scientific">Cupriavidus oxalaticus</name>
    <dbReference type="NCBI Taxonomy" id="96344"/>
    <lineage>
        <taxon>Bacteria</taxon>
        <taxon>Pseudomonadati</taxon>
        <taxon>Pseudomonadota</taxon>
        <taxon>Betaproteobacteria</taxon>
        <taxon>Burkholderiales</taxon>
        <taxon>Burkholderiaceae</taxon>
        <taxon>Cupriavidus</taxon>
    </lineage>
</organism>
<evidence type="ECO:0000256" key="2">
    <source>
        <dbReference type="SAM" id="Coils"/>
    </source>
</evidence>
<dbReference type="HAMAP" id="MF_00715">
    <property type="entry name" value="SlyX"/>
    <property type="match status" value="1"/>
</dbReference>
<reference evidence="3 4" key="1">
    <citation type="submission" date="2019-03" db="EMBL/GenBank/DDBJ databases">
        <title>Efficiently degradation of phenoxyalkanoic acid herbicides by Cupriavidus oxalaticus strain X32.</title>
        <authorList>
            <person name="Sheng X."/>
        </authorList>
    </citation>
    <scope>NUCLEOTIDE SEQUENCE [LARGE SCALE GENOMIC DNA]</scope>
    <source>
        <strain evidence="3 4">X32</strain>
    </source>
</reference>
<dbReference type="STRING" id="1349762.GCA_001592245_01084"/>
<keyword evidence="2" id="KW-0175">Coiled coil</keyword>
<dbReference type="RefSeq" id="WP_133095601.1">
    <property type="nucleotide sequence ID" value="NZ_CP038634.1"/>
</dbReference>
<dbReference type="InterPro" id="IPR007236">
    <property type="entry name" value="SlyX"/>
</dbReference>
<comment type="similarity">
    <text evidence="1">Belongs to the SlyX family.</text>
</comment>